<dbReference type="GeneID" id="59332833"/>
<dbReference type="AlphaFoldDB" id="A0A8H6KZN1"/>
<evidence type="ECO:0000313" key="1">
    <source>
        <dbReference type="EMBL" id="KAF6230086.1"/>
    </source>
</evidence>
<keyword evidence="2" id="KW-1185">Reference proteome</keyword>
<dbReference type="PANTHER" id="PTHR13318">
    <property type="entry name" value="PARTNER OF PAIRED, ISOFORM B-RELATED"/>
    <property type="match status" value="1"/>
</dbReference>
<evidence type="ECO:0008006" key="3">
    <source>
        <dbReference type="Google" id="ProtNLM"/>
    </source>
</evidence>
<dbReference type="PANTHER" id="PTHR13318:SF190">
    <property type="entry name" value="PARTNER OF PAIRED, ISOFORM B"/>
    <property type="match status" value="1"/>
</dbReference>
<comment type="caution">
    <text evidence="1">The sequence shown here is derived from an EMBL/GenBank/DDBJ whole genome shotgun (WGS) entry which is preliminary data.</text>
</comment>
<gene>
    <name evidence="1" type="ORF">HO133_004425</name>
</gene>
<dbReference type="GO" id="GO:0031146">
    <property type="term" value="P:SCF-dependent proteasomal ubiquitin-dependent protein catabolic process"/>
    <property type="evidence" value="ECO:0007669"/>
    <property type="project" value="TreeGrafter"/>
</dbReference>
<proteinExistence type="predicted"/>
<reference evidence="1 2" key="1">
    <citation type="journal article" date="2020" name="Genomics">
        <title>Complete, high-quality genomes from long-read metagenomic sequencing of two wolf lichen thalli reveals enigmatic genome architecture.</title>
        <authorList>
            <person name="McKenzie S.K."/>
            <person name="Walston R.F."/>
            <person name="Allen J.L."/>
        </authorList>
    </citation>
    <scope>NUCLEOTIDE SEQUENCE [LARGE SCALE GENOMIC DNA]</scope>
    <source>
        <strain evidence="1">WasteWater1</strain>
    </source>
</reference>
<dbReference type="EMBL" id="JACCJB010000002">
    <property type="protein sequence ID" value="KAF6230086.1"/>
    <property type="molecule type" value="Genomic_DNA"/>
</dbReference>
<dbReference type="SUPFAM" id="SSF52047">
    <property type="entry name" value="RNI-like"/>
    <property type="match status" value="1"/>
</dbReference>
<dbReference type="Proteomes" id="UP000593566">
    <property type="component" value="Unassembled WGS sequence"/>
</dbReference>
<dbReference type="GO" id="GO:0019005">
    <property type="term" value="C:SCF ubiquitin ligase complex"/>
    <property type="evidence" value="ECO:0007669"/>
    <property type="project" value="TreeGrafter"/>
</dbReference>
<dbReference type="Gene3D" id="3.80.10.10">
    <property type="entry name" value="Ribonuclease Inhibitor"/>
    <property type="match status" value="1"/>
</dbReference>
<name>A0A8H6KZN1_9LECA</name>
<protein>
    <recommendedName>
        <fullName evidence="3">F-box domain-containing protein</fullName>
    </recommendedName>
</protein>
<evidence type="ECO:0000313" key="2">
    <source>
        <dbReference type="Proteomes" id="UP000593566"/>
    </source>
</evidence>
<dbReference type="InterPro" id="IPR032675">
    <property type="entry name" value="LRR_dom_sf"/>
</dbReference>
<organism evidence="1 2">
    <name type="scientific">Letharia lupina</name>
    <dbReference type="NCBI Taxonomy" id="560253"/>
    <lineage>
        <taxon>Eukaryota</taxon>
        <taxon>Fungi</taxon>
        <taxon>Dikarya</taxon>
        <taxon>Ascomycota</taxon>
        <taxon>Pezizomycotina</taxon>
        <taxon>Lecanoromycetes</taxon>
        <taxon>OSLEUM clade</taxon>
        <taxon>Lecanoromycetidae</taxon>
        <taxon>Lecanorales</taxon>
        <taxon>Lecanorineae</taxon>
        <taxon>Parmeliaceae</taxon>
        <taxon>Letharia</taxon>
    </lineage>
</organism>
<accession>A0A8H6KZN1</accession>
<sequence>MPASINDLPYELLSQILENVICFNVEQNSRRTYGFDMELHAPPDPDVRMQRLLKGLMTPDSVRWTASNTIRRVNSRWHDLALKYSFRDLYVLSWRGSEKHMLSGVVRTTSLEHLSLSTFSDSSTFLSKTASLLENHPTLSSYIRRIWFDGYYEAKESAMIFGILRQCKKLEDLLIPWTTLRHGTVAGWSSLFGTNAAGPCVTSLEIRAMNLPKRSPAMKKENHFGNNALESTSVDFNNLACLRLFGNSKFMTITDKDLMAIARTASNLRELHVSNAASLGPKGIGALIRSSRLSLEVLELDGSSQMEPEEPEQPNSYSHLRLPRLIAQCPLLRRLRLQSVHTCRDIFACDDVAWSGKVQICLGVTSYFQVPQPDEDTTILYQVLDQARCFMDSRTRSDKNFVDIEIFTSGFIFEPGCALVHGDFPTTHAVRGPWLVKKKESYRNSQMNGYVSAFPFCITEDEFRDGLIKGYVWI</sequence>
<dbReference type="RefSeq" id="XP_037157343.1">
    <property type="nucleotide sequence ID" value="XM_037295342.1"/>
</dbReference>